<feature type="domain" description="Xylose isomerase-like TIM barrel" evidence="2">
    <location>
        <begin position="38"/>
        <end position="277"/>
    </location>
</feature>
<keyword evidence="1" id="KW-0119">Carbohydrate metabolism</keyword>
<dbReference type="PANTHER" id="PTHR12110:SF41">
    <property type="entry name" value="INOSOSE DEHYDRATASE"/>
    <property type="match status" value="1"/>
</dbReference>
<accession>A0ABP8W048</accession>
<dbReference type="GO" id="GO:0016853">
    <property type="term" value="F:isomerase activity"/>
    <property type="evidence" value="ECO:0007669"/>
    <property type="project" value="UniProtKB-KW"/>
</dbReference>
<dbReference type="Gene3D" id="3.20.20.150">
    <property type="entry name" value="Divalent-metal-dependent TIM barrel enzymes"/>
    <property type="match status" value="1"/>
</dbReference>
<gene>
    <name evidence="3" type="ORF">GCM10025780_21520</name>
</gene>
<comment type="caution">
    <text evidence="3">The sequence shown here is derived from an EMBL/GenBank/DDBJ whole genome shotgun (WGS) entry which is preliminary data.</text>
</comment>
<sequence length="300" mass="31638">MSHDTESTRAARRNRIGVHAQVWVGGWSREAATYAVTESAAAGFDLIEIPAGDVPHFDVAHTAKLLADTGIGAVLSLALPADGDIASEDTARVARGEQLLTAAVDLAAELGLDYVGGVTYSKMGLSAHPASPRARANSQAVLGRVAARAAASNVSIGLEYVNRYESNLLNTAADTVAFIREIGADNLRVHIDTFHANTEERSQAAAVRDSGDLLAYVHAGENHRGRLGSGSIDWSSFFASLATSGFSGPITFESFSDAVLDDTISHPLGLWRTPWRDARATARQAREFIAAQLDAAAPSS</sequence>
<protein>
    <submittedName>
        <fullName evidence="3">Sugar phosphate isomerase/epimerase</fullName>
    </submittedName>
</protein>
<name>A0ABP8W048_9MICO</name>
<dbReference type="InterPro" id="IPR036237">
    <property type="entry name" value="Xyl_isomerase-like_sf"/>
</dbReference>
<evidence type="ECO:0000259" key="2">
    <source>
        <dbReference type="Pfam" id="PF01261"/>
    </source>
</evidence>
<evidence type="ECO:0000313" key="4">
    <source>
        <dbReference type="Proteomes" id="UP001501295"/>
    </source>
</evidence>
<dbReference type="EMBL" id="BAABLM010000003">
    <property type="protein sequence ID" value="GAA4676583.1"/>
    <property type="molecule type" value="Genomic_DNA"/>
</dbReference>
<dbReference type="InterPro" id="IPR013022">
    <property type="entry name" value="Xyl_isomerase-like_TIM-brl"/>
</dbReference>
<evidence type="ECO:0000313" key="3">
    <source>
        <dbReference type="EMBL" id="GAA4676583.1"/>
    </source>
</evidence>
<dbReference type="SUPFAM" id="SSF51658">
    <property type="entry name" value="Xylose isomerase-like"/>
    <property type="match status" value="1"/>
</dbReference>
<dbReference type="InterPro" id="IPR050312">
    <property type="entry name" value="IolE/XylAMocC-like"/>
</dbReference>
<keyword evidence="4" id="KW-1185">Reference proteome</keyword>
<organism evidence="3 4">
    <name type="scientific">Frondihabitans cladoniiphilus</name>
    <dbReference type="NCBI Taxonomy" id="715785"/>
    <lineage>
        <taxon>Bacteria</taxon>
        <taxon>Bacillati</taxon>
        <taxon>Actinomycetota</taxon>
        <taxon>Actinomycetes</taxon>
        <taxon>Micrococcales</taxon>
        <taxon>Microbacteriaceae</taxon>
        <taxon>Frondihabitans</taxon>
    </lineage>
</organism>
<evidence type="ECO:0000256" key="1">
    <source>
        <dbReference type="ARBA" id="ARBA00023277"/>
    </source>
</evidence>
<keyword evidence="3" id="KW-0413">Isomerase</keyword>
<proteinExistence type="predicted"/>
<dbReference type="Pfam" id="PF01261">
    <property type="entry name" value="AP_endonuc_2"/>
    <property type="match status" value="1"/>
</dbReference>
<reference evidence="4" key="1">
    <citation type="journal article" date="2019" name="Int. J. Syst. Evol. Microbiol.">
        <title>The Global Catalogue of Microorganisms (GCM) 10K type strain sequencing project: providing services to taxonomists for standard genome sequencing and annotation.</title>
        <authorList>
            <consortium name="The Broad Institute Genomics Platform"/>
            <consortium name="The Broad Institute Genome Sequencing Center for Infectious Disease"/>
            <person name="Wu L."/>
            <person name="Ma J."/>
        </authorList>
    </citation>
    <scope>NUCLEOTIDE SEQUENCE [LARGE SCALE GENOMIC DNA]</scope>
    <source>
        <strain evidence="4">JCM 18956</strain>
    </source>
</reference>
<dbReference type="Proteomes" id="UP001501295">
    <property type="component" value="Unassembled WGS sequence"/>
</dbReference>
<dbReference type="PANTHER" id="PTHR12110">
    <property type="entry name" value="HYDROXYPYRUVATE ISOMERASE"/>
    <property type="match status" value="1"/>
</dbReference>